<proteinExistence type="predicted"/>
<protein>
    <submittedName>
        <fullName evidence="3">Exostosin domain-containing protein</fullName>
    </submittedName>
</protein>
<dbReference type="AlphaFoldDB" id="A0A1I8FAI7"/>
<organism evidence="2 3">
    <name type="scientific">Macrostomum lignano</name>
    <dbReference type="NCBI Taxonomy" id="282301"/>
    <lineage>
        <taxon>Eukaryota</taxon>
        <taxon>Metazoa</taxon>
        <taxon>Spiralia</taxon>
        <taxon>Lophotrochozoa</taxon>
        <taxon>Platyhelminthes</taxon>
        <taxon>Rhabditophora</taxon>
        <taxon>Macrostomorpha</taxon>
        <taxon>Macrostomida</taxon>
        <taxon>Macrostomidae</taxon>
        <taxon>Macrostomum</taxon>
    </lineage>
</organism>
<keyword evidence="2" id="KW-1185">Reference proteome</keyword>
<accession>A0A1I8FAI7</accession>
<sequence length="465" mass="52647">ASCIVSASPYDLRQLADEDQPHRPESLKAQRVEAAKRTAVHLAESRRLLIAGAPDQRPAGVHPHLAGAEPPGPGRPPSAASRIDVCAAKSTTNRVRAVLEFMPITVNSTQAASMQQEESKEEAPACFREGPSPICQHTHYIQKFRCDKWRKILFAVFVILLPSTPAITRIATLSTNANRHPVFLATLFNAFNRNGQDAYSDSIKISHPKLKSRNVQLKRKTWLPACLRQREPAGLDYETSLHKSGIFPIPKIRHNSLGQRVSCPQKMHIMKVDMFRYMLMYKLGGTYARRPGLQPDAKPWTSFVASTRWVTREPETHSLQLFGPHMRPLDPLSLIRPNWDILGFAGPVGLTRILERYNAKHPADKTTRWKRVYVPPSFSFYPYENNSLSGVSTNFRNYRLSKMSISCRKLNDTKRSAHARLRKVKNLTQLCSNITNYNPVTDSSPTVYAVHDMRKERNELGWAPR</sequence>
<evidence type="ECO:0000256" key="1">
    <source>
        <dbReference type="SAM" id="MobiDB-lite"/>
    </source>
</evidence>
<dbReference type="WBParaSite" id="maker-unitig_27137-snap-gene-0.1-mRNA-1">
    <property type="protein sequence ID" value="maker-unitig_27137-snap-gene-0.1-mRNA-1"/>
    <property type="gene ID" value="maker-unitig_27137-snap-gene-0.1"/>
</dbReference>
<reference evidence="3" key="1">
    <citation type="submission" date="2016-11" db="UniProtKB">
        <authorList>
            <consortium name="WormBaseParasite"/>
        </authorList>
    </citation>
    <scope>IDENTIFICATION</scope>
</reference>
<name>A0A1I8FAI7_9PLAT</name>
<evidence type="ECO:0000313" key="2">
    <source>
        <dbReference type="Proteomes" id="UP000095280"/>
    </source>
</evidence>
<evidence type="ECO:0000313" key="3">
    <source>
        <dbReference type="WBParaSite" id="maker-unitig_27137-snap-gene-0.1-mRNA-1"/>
    </source>
</evidence>
<feature type="region of interest" description="Disordered" evidence="1">
    <location>
        <begin position="55"/>
        <end position="80"/>
    </location>
</feature>
<dbReference type="Proteomes" id="UP000095280">
    <property type="component" value="Unplaced"/>
</dbReference>